<feature type="domain" description="Type I restriction modification DNA specificity" evidence="5">
    <location>
        <begin position="113"/>
        <end position="189"/>
    </location>
</feature>
<dbReference type="RefSeq" id="WP_268542662.1">
    <property type="nucleotide sequence ID" value="NZ_JALAOH010000009.1"/>
</dbReference>
<evidence type="ECO:0000256" key="1">
    <source>
        <dbReference type="ARBA" id="ARBA00010923"/>
    </source>
</evidence>
<feature type="non-terminal residue" evidence="6">
    <location>
        <position position="450"/>
    </location>
</feature>
<dbReference type="Pfam" id="PF01420">
    <property type="entry name" value="Methylase_S"/>
    <property type="match status" value="2"/>
</dbReference>
<dbReference type="AlphaFoldDB" id="A0AAP3CGT3"/>
<evidence type="ECO:0000256" key="3">
    <source>
        <dbReference type="ARBA" id="ARBA00023125"/>
    </source>
</evidence>
<proteinExistence type="inferred from homology"/>
<keyword evidence="6" id="KW-0540">Nuclease</keyword>
<accession>A0AAP3CGT3</accession>
<gene>
    <name evidence="6" type="ORF">MOC71_04670</name>
</gene>
<dbReference type="EMBL" id="JALAOH010000009">
    <property type="protein sequence ID" value="MCY8316053.1"/>
    <property type="molecule type" value="Genomic_DNA"/>
</dbReference>
<evidence type="ECO:0000313" key="7">
    <source>
        <dbReference type="Proteomes" id="UP001067121"/>
    </source>
</evidence>
<dbReference type="SUPFAM" id="SSF116734">
    <property type="entry name" value="DNA methylase specificity domain"/>
    <property type="match status" value="2"/>
</dbReference>
<dbReference type="GO" id="GO:0004519">
    <property type="term" value="F:endonuclease activity"/>
    <property type="evidence" value="ECO:0007669"/>
    <property type="project" value="UniProtKB-KW"/>
</dbReference>
<reference evidence="6" key="1">
    <citation type="submission" date="2022-02" db="EMBL/GenBank/DDBJ databases">
        <title>Crop Bioprotection Bacillus Genome Sequencing.</title>
        <authorList>
            <person name="Dunlap C."/>
        </authorList>
    </citation>
    <scope>NUCLEOTIDE SEQUENCE</scope>
    <source>
        <strain evidence="6">98-1</strain>
    </source>
</reference>
<evidence type="ECO:0000259" key="5">
    <source>
        <dbReference type="Pfam" id="PF01420"/>
    </source>
</evidence>
<comment type="similarity">
    <text evidence="1">Belongs to the type-I restriction system S methylase family.</text>
</comment>
<dbReference type="PANTHER" id="PTHR43140">
    <property type="entry name" value="TYPE-1 RESTRICTION ENZYME ECOKI SPECIFICITY PROTEIN"/>
    <property type="match status" value="1"/>
</dbReference>
<dbReference type="Gene3D" id="3.90.220.20">
    <property type="entry name" value="DNA methylase specificity domains"/>
    <property type="match status" value="2"/>
</dbReference>
<comment type="subunit">
    <text evidence="4">The methyltransferase is composed of M and S polypeptides.</text>
</comment>
<keyword evidence="6" id="KW-0378">Hydrolase</keyword>
<feature type="domain" description="Type I restriction modification DNA specificity" evidence="5">
    <location>
        <begin position="322"/>
        <end position="392"/>
    </location>
</feature>
<sequence length="450" mass="51969">MTNELKPYEYYRETTLQWLDKVPSHWDIIRNKNVLDLKKEVVGNQHAKYTLLSLTLNGIIARDMENAKGKFPSDFSTYQTVDINDLVFCLFDIDETPRTVGLSSMEGMITGAYTVFSVKNANPLYLYYYNLFLDQNKLLKPLYTGLRKVISTDTFLRTKIPLPPREEQDKIVRYLDLQLAKINKFIKAKRKLITVLKEKKQAIIHGAVTKGLNSSVKMKPSDIVWVGEIPEHWEITRNKNLLELRNEIVGEEHKKYTLLSLTTNGIIPRDMENAKGKFPSDFSSYQKVQKDDLVFCLFDIDETPRTVGLSSLDGMITGAYTVFKATNTTKEYLYYYYLSLDQKKALKPLYTGLRKVIPTDAFLRAKVPLPPKEEQREIVSYIENSISTIDNTIYITQREIELIAEYRTSLISEVVTGKVDVRNIENDYVIEEDILDTNEEMLEVEKVLEG</sequence>
<evidence type="ECO:0000256" key="2">
    <source>
        <dbReference type="ARBA" id="ARBA00022747"/>
    </source>
</evidence>
<dbReference type="InterPro" id="IPR000055">
    <property type="entry name" value="Restrct_endonuc_typeI_TRD"/>
</dbReference>
<keyword evidence="6" id="KW-0255">Endonuclease</keyword>
<dbReference type="InterPro" id="IPR051212">
    <property type="entry name" value="Type-I_RE_S_subunit"/>
</dbReference>
<dbReference type="GO" id="GO:0009307">
    <property type="term" value="P:DNA restriction-modification system"/>
    <property type="evidence" value="ECO:0007669"/>
    <property type="project" value="UniProtKB-KW"/>
</dbReference>
<comment type="caution">
    <text evidence="6">The sequence shown here is derived from an EMBL/GenBank/DDBJ whole genome shotgun (WGS) entry which is preliminary data.</text>
</comment>
<dbReference type="PANTHER" id="PTHR43140:SF1">
    <property type="entry name" value="TYPE I RESTRICTION ENZYME ECOKI SPECIFICITY SUBUNIT"/>
    <property type="match status" value="1"/>
</dbReference>
<keyword evidence="2" id="KW-0680">Restriction system</keyword>
<evidence type="ECO:0000313" key="6">
    <source>
        <dbReference type="EMBL" id="MCY8316053.1"/>
    </source>
</evidence>
<keyword evidence="3" id="KW-0238">DNA-binding</keyword>
<dbReference type="InterPro" id="IPR044946">
    <property type="entry name" value="Restrct_endonuc_typeI_TRD_sf"/>
</dbReference>
<evidence type="ECO:0000256" key="4">
    <source>
        <dbReference type="ARBA" id="ARBA00038652"/>
    </source>
</evidence>
<protein>
    <submittedName>
        <fullName evidence="6">Restriction endonuclease subunit S</fullName>
    </submittedName>
</protein>
<organism evidence="6 7">
    <name type="scientific">Bacillus vallismortis</name>
    <dbReference type="NCBI Taxonomy" id="72361"/>
    <lineage>
        <taxon>Bacteria</taxon>
        <taxon>Bacillati</taxon>
        <taxon>Bacillota</taxon>
        <taxon>Bacilli</taxon>
        <taxon>Bacillales</taxon>
        <taxon>Bacillaceae</taxon>
        <taxon>Bacillus</taxon>
    </lineage>
</organism>
<dbReference type="Gene3D" id="1.10.287.1120">
    <property type="entry name" value="Bipartite methylase S protein"/>
    <property type="match status" value="1"/>
</dbReference>
<dbReference type="GO" id="GO:0003677">
    <property type="term" value="F:DNA binding"/>
    <property type="evidence" value="ECO:0007669"/>
    <property type="project" value="UniProtKB-KW"/>
</dbReference>
<name>A0AAP3CGT3_BACVA</name>
<dbReference type="Proteomes" id="UP001067121">
    <property type="component" value="Unassembled WGS sequence"/>
</dbReference>